<comment type="caution">
    <text evidence="1">The sequence shown here is derived from an EMBL/GenBank/DDBJ whole genome shotgun (WGS) entry which is preliminary data.</text>
</comment>
<name>A0A3M7T5E3_BRAPC</name>
<sequence length="65" mass="7785">MLFTTFPLIRKSKILDKFLEEIKTMQMPLLLAQKHFSFKMLTFYSISLYKISNTVKNLNYSTMKE</sequence>
<proteinExistence type="predicted"/>
<dbReference type="EMBL" id="REGN01000246">
    <property type="protein sequence ID" value="RNA43256.1"/>
    <property type="molecule type" value="Genomic_DNA"/>
</dbReference>
<protein>
    <submittedName>
        <fullName evidence="1">Uncharacterized protein</fullName>
    </submittedName>
</protein>
<evidence type="ECO:0000313" key="2">
    <source>
        <dbReference type="Proteomes" id="UP000276133"/>
    </source>
</evidence>
<organism evidence="1 2">
    <name type="scientific">Brachionus plicatilis</name>
    <name type="common">Marine rotifer</name>
    <name type="synonym">Brachionus muelleri</name>
    <dbReference type="NCBI Taxonomy" id="10195"/>
    <lineage>
        <taxon>Eukaryota</taxon>
        <taxon>Metazoa</taxon>
        <taxon>Spiralia</taxon>
        <taxon>Gnathifera</taxon>
        <taxon>Rotifera</taxon>
        <taxon>Eurotatoria</taxon>
        <taxon>Monogononta</taxon>
        <taxon>Pseudotrocha</taxon>
        <taxon>Ploima</taxon>
        <taxon>Brachionidae</taxon>
        <taxon>Brachionus</taxon>
    </lineage>
</organism>
<dbReference type="AlphaFoldDB" id="A0A3M7T5E3"/>
<accession>A0A3M7T5E3</accession>
<gene>
    <name evidence="1" type="ORF">BpHYR1_024756</name>
</gene>
<keyword evidence="2" id="KW-1185">Reference proteome</keyword>
<reference evidence="1 2" key="1">
    <citation type="journal article" date="2018" name="Sci. Rep.">
        <title>Genomic signatures of local adaptation to the degree of environmental predictability in rotifers.</title>
        <authorList>
            <person name="Franch-Gras L."/>
            <person name="Hahn C."/>
            <person name="Garcia-Roger E.M."/>
            <person name="Carmona M.J."/>
            <person name="Serra M."/>
            <person name="Gomez A."/>
        </authorList>
    </citation>
    <scope>NUCLEOTIDE SEQUENCE [LARGE SCALE GENOMIC DNA]</scope>
    <source>
        <strain evidence="1">HYR1</strain>
    </source>
</reference>
<evidence type="ECO:0000313" key="1">
    <source>
        <dbReference type="EMBL" id="RNA43256.1"/>
    </source>
</evidence>
<dbReference type="Proteomes" id="UP000276133">
    <property type="component" value="Unassembled WGS sequence"/>
</dbReference>